<evidence type="ECO:0008006" key="4">
    <source>
        <dbReference type="Google" id="ProtNLM"/>
    </source>
</evidence>
<dbReference type="InterPro" id="IPR017850">
    <property type="entry name" value="Alkaline_phosphatase_core_sf"/>
</dbReference>
<evidence type="ECO:0000256" key="1">
    <source>
        <dbReference type="SAM" id="MobiDB-lite"/>
    </source>
</evidence>
<dbReference type="InterPro" id="IPR010869">
    <property type="entry name" value="DUF1501"/>
</dbReference>
<organism evidence="2 3">
    <name type="scientific">Crateriforma conspicua</name>
    <dbReference type="NCBI Taxonomy" id="2527996"/>
    <lineage>
        <taxon>Bacteria</taxon>
        <taxon>Pseudomonadati</taxon>
        <taxon>Planctomycetota</taxon>
        <taxon>Planctomycetia</taxon>
        <taxon>Planctomycetales</taxon>
        <taxon>Planctomycetaceae</taxon>
        <taxon>Crateriforma</taxon>
    </lineage>
</organism>
<gene>
    <name evidence="2" type="ORF">Pan14r_33570</name>
</gene>
<dbReference type="SUPFAM" id="SSF53649">
    <property type="entry name" value="Alkaline phosphatase-like"/>
    <property type="match status" value="1"/>
</dbReference>
<evidence type="ECO:0000313" key="3">
    <source>
        <dbReference type="Proteomes" id="UP000317238"/>
    </source>
</evidence>
<feature type="region of interest" description="Disordered" evidence="1">
    <location>
        <begin position="79"/>
        <end position="117"/>
    </location>
</feature>
<dbReference type="AlphaFoldDB" id="A0A5C5Y5T0"/>
<protein>
    <recommendedName>
        <fullName evidence="4">Sulfatase</fullName>
    </recommendedName>
</protein>
<dbReference type="PANTHER" id="PTHR43737:SF1">
    <property type="entry name" value="DUF1501 DOMAIN-CONTAINING PROTEIN"/>
    <property type="match status" value="1"/>
</dbReference>
<name>A0A5C5Y5T0_9PLAN</name>
<reference evidence="2 3" key="1">
    <citation type="submission" date="2019-02" db="EMBL/GenBank/DDBJ databases">
        <title>Deep-cultivation of Planctomycetes and their phenomic and genomic characterization uncovers novel biology.</title>
        <authorList>
            <person name="Wiegand S."/>
            <person name="Jogler M."/>
            <person name="Boedeker C."/>
            <person name="Pinto D."/>
            <person name="Vollmers J."/>
            <person name="Rivas-Marin E."/>
            <person name="Kohn T."/>
            <person name="Peeters S.H."/>
            <person name="Heuer A."/>
            <person name="Rast P."/>
            <person name="Oberbeckmann S."/>
            <person name="Bunk B."/>
            <person name="Jeske O."/>
            <person name="Meyerdierks A."/>
            <person name="Storesund J.E."/>
            <person name="Kallscheuer N."/>
            <person name="Luecker S."/>
            <person name="Lage O.M."/>
            <person name="Pohl T."/>
            <person name="Merkel B.J."/>
            <person name="Hornburger P."/>
            <person name="Mueller R.-W."/>
            <person name="Bruemmer F."/>
            <person name="Labrenz M."/>
            <person name="Spormann A.M."/>
            <person name="Op Den Camp H."/>
            <person name="Overmann J."/>
            <person name="Amann R."/>
            <person name="Jetten M.S.M."/>
            <person name="Mascher T."/>
            <person name="Medema M.H."/>
            <person name="Devos D.P."/>
            <person name="Kaster A.-K."/>
            <person name="Ovreas L."/>
            <person name="Rohde M."/>
            <person name="Galperin M.Y."/>
            <person name="Jogler C."/>
        </authorList>
    </citation>
    <scope>NUCLEOTIDE SEQUENCE [LARGE SCALE GENOMIC DNA]</scope>
    <source>
        <strain evidence="2 3">Pan14r</strain>
    </source>
</reference>
<proteinExistence type="predicted"/>
<comment type="caution">
    <text evidence="2">The sequence shown here is derived from an EMBL/GenBank/DDBJ whole genome shotgun (WGS) entry which is preliminary data.</text>
</comment>
<accession>A0A5C5Y5T0</accession>
<feature type="compositionally biased region" description="Basic and acidic residues" evidence="1">
    <location>
        <begin position="79"/>
        <end position="88"/>
    </location>
</feature>
<dbReference type="Proteomes" id="UP000317238">
    <property type="component" value="Unassembled WGS sequence"/>
</dbReference>
<sequence length="482" mass="52522">MQPTRRQMLSAATCGFGSIALSDLLCRAGDLAGGSAAGPANGNAMPGPLAPKTPHHMPKADHFIFLHMRGGPSAMETFERKPELDKQANRNASTSANDAKPAKGKKPRRQLTPSHWKWKQRGESGLWVSDLLKHTAEVADELCVLSGMHTDIGNHTPAMLQLHTGSFTFTRPSLGSWLLYGLGTENQNLPGFVSISPPVINGGAKNYGTAFLPAVFQGTAIGDIKTPVKNASVGNLSNPLLNRRQQSRQIELLQSMNRDLAEQMNPADTSQVDAVIDSYELGFRMQSELPSVMNLADESQATLDLYGIGNGKPSDNFGRQCLLARRMVEAGVRHIELCDEFWDQHNNLVSGHNARAAATDQPIAGLIKDLRQRGLLERTLVLWGGEFGRTPDTAKENLDGRDHNPNGYTMWMAGGGVRGGFQYGSTDELGYKAVEGRVHLHDLHATVLHLMGLDHKQLTFNYAGRDFRLTDVHGNVVNEVIA</sequence>
<dbReference type="Pfam" id="PF07394">
    <property type="entry name" value="DUF1501"/>
    <property type="match status" value="1"/>
</dbReference>
<dbReference type="PANTHER" id="PTHR43737">
    <property type="entry name" value="BLL7424 PROTEIN"/>
    <property type="match status" value="1"/>
</dbReference>
<dbReference type="EMBL" id="SJPL01000001">
    <property type="protein sequence ID" value="TWT71047.1"/>
    <property type="molecule type" value="Genomic_DNA"/>
</dbReference>
<keyword evidence="3" id="KW-1185">Reference proteome</keyword>
<evidence type="ECO:0000313" key="2">
    <source>
        <dbReference type="EMBL" id="TWT71047.1"/>
    </source>
</evidence>